<feature type="compositionally biased region" description="Basic residues" evidence="2">
    <location>
        <begin position="133"/>
        <end position="147"/>
    </location>
</feature>
<dbReference type="EMBL" id="MU006777">
    <property type="protein sequence ID" value="KAF2645827.1"/>
    <property type="molecule type" value="Genomic_DNA"/>
</dbReference>
<evidence type="ECO:0000313" key="4">
    <source>
        <dbReference type="Proteomes" id="UP000799753"/>
    </source>
</evidence>
<feature type="region of interest" description="Disordered" evidence="2">
    <location>
        <begin position="1"/>
        <end position="46"/>
    </location>
</feature>
<organism evidence="3 4">
    <name type="scientific">Massarina eburnea CBS 473.64</name>
    <dbReference type="NCBI Taxonomy" id="1395130"/>
    <lineage>
        <taxon>Eukaryota</taxon>
        <taxon>Fungi</taxon>
        <taxon>Dikarya</taxon>
        <taxon>Ascomycota</taxon>
        <taxon>Pezizomycotina</taxon>
        <taxon>Dothideomycetes</taxon>
        <taxon>Pleosporomycetidae</taxon>
        <taxon>Pleosporales</taxon>
        <taxon>Massarineae</taxon>
        <taxon>Massarinaceae</taxon>
        <taxon>Massarina</taxon>
    </lineage>
</organism>
<feature type="region of interest" description="Disordered" evidence="2">
    <location>
        <begin position="238"/>
        <end position="266"/>
    </location>
</feature>
<gene>
    <name evidence="3" type="ORF">P280DRAFT_513709</name>
</gene>
<feature type="compositionally biased region" description="Polar residues" evidence="2">
    <location>
        <begin position="238"/>
        <end position="251"/>
    </location>
</feature>
<feature type="region of interest" description="Disordered" evidence="2">
    <location>
        <begin position="124"/>
        <end position="164"/>
    </location>
</feature>
<accession>A0A6A6SFH4</accession>
<reference evidence="3" key="1">
    <citation type="journal article" date="2020" name="Stud. Mycol.">
        <title>101 Dothideomycetes genomes: a test case for predicting lifestyles and emergence of pathogens.</title>
        <authorList>
            <person name="Haridas S."/>
            <person name="Albert R."/>
            <person name="Binder M."/>
            <person name="Bloem J."/>
            <person name="Labutti K."/>
            <person name="Salamov A."/>
            <person name="Andreopoulos B."/>
            <person name="Baker S."/>
            <person name="Barry K."/>
            <person name="Bills G."/>
            <person name="Bluhm B."/>
            <person name="Cannon C."/>
            <person name="Castanera R."/>
            <person name="Culley D."/>
            <person name="Daum C."/>
            <person name="Ezra D."/>
            <person name="Gonzalez J."/>
            <person name="Henrissat B."/>
            <person name="Kuo A."/>
            <person name="Liang C."/>
            <person name="Lipzen A."/>
            <person name="Lutzoni F."/>
            <person name="Magnuson J."/>
            <person name="Mondo S."/>
            <person name="Nolan M."/>
            <person name="Ohm R."/>
            <person name="Pangilinan J."/>
            <person name="Park H.-J."/>
            <person name="Ramirez L."/>
            <person name="Alfaro M."/>
            <person name="Sun H."/>
            <person name="Tritt A."/>
            <person name="Yoshinaga Y."/>
            <person name="Zwiers L.-H."/>
            <person name="Turgeon B."/>
            <person name="Goodwin S."/>
            <person name="Spatafora J."/>
            <person name="Crous P."/>
            <person name="Grigoriev I."/>
        </authorList>
    </citation>
    <scope>NUCLEOTIDE SEQUENCE</scope>
    <source>
        <strain evidence="3">CBS 473.64</strain>
    </source>
</reference>
<evidence type="ECO:0000256" key="1">
    <source>
        <dbReference type="SAM" id="Coils"/>
    </source>
</evidence>
<dbReference type="AlphaFoldDB" id="A0A6A6SFH4"/>
<protein>
    <submittedName>
        <fullName evidence="3">Uncharacterized protein</fullName>
    </submittedName>
</protein>
<keyword evidence="4" id="KW-1185">Reference proteome</keyword>
<proteinExistence type="predicted"/>
<sequence length="266" mass="29993">MDMQGVNDDGNGHVVLTPSPRHQSKTEAKKQRKLKARKSRNEKKTQWIERRMQEKKVDSLADVFGGLGLFKKEDEERRAHSAKSDHALRIQANREYTRELVRISQTCAAERRGLTYEQYKAQKEAVKNGKLQRNPKKNMRQHPRPKKNVTLQRKPKTSMTTRSQTLAMENETTEKITEEIQEELQGLRDEAIAVEGNDGANEIIGAMGGIKLEGTDSSAVYPHPTNTLAFPESISSISQNQHAGENGQSENRVGGGAMKMDMEIEL</sequence>
<feature type="coiled-coil region" evidence="1">
    <location>
        <begin position="170"/>
        <end position="197"/>
    </location>
</feature>
<evidence type="ECO:0000256" key="2">
    <source>
        <dbReference type="SAM" id="MobiDB-lite"/>
    </source>
</evidence>
<feature type="compositionally biased region" description="Basic residues" evidence="2">
    <location>
        <begin position="30"/>
        <end position="41"/>
    </location>
</feature>
<evidence type="ECO:0000313" key="3">
    <source>
        <dbReference type="EMBL" id="KAF2645827.1"/>
    </source>
</evidence>
<dbReference type="Proteomes" id="UP000799753">
    <property type="component" value="Unassembled WGS sequence"/>
</dbReference>
<keyword evidence="1" id="KW-0175">Coiled coil</keyword>
<name>A0A6A6SFH4_9PLEO</name>